<gene>
    <name evidence="2" type="ORF">HMPREF9372_2686</name>
</gene>
<dbReference type="Gene3D" id="1.10.3210.10">
    <property type="entry name" value="Hypothetical protein af1432"/>
    <property type="match status" value="1"/>
</dbReference>
<dbReference type="AlphaFoldDB" id="F9DV55"/>
<protein>
    <recommendedName>
        <fullName evidence="1">HD-GYP domain-containing protein</fullName>
    </recommendedName>
</protein>
<accession>F9DV55</accession>
<dbReference type="HOGENOM" id="CLU_000445_92_1_9"/>
<sequence length="373" mass="42130">MKTVDVYKEVSELRPGSFLKEDVYVNTKNPIMSKNTKLTLTHIEVLRLFGIAKVLIESKAQSHFEQVSPEKTIEVKLTPEVEKLVNQSAPPNSRTLQTLYDKAVEAYQKEFSGYSSGKKLDVAAVRSIALPVIQAFLENKEYVRRLNDFSAIQNYKAHHSISVGILAALISEQMGYSKGQVLQVGIAGVLADSGMAKINSNIIDKVAFLTSEEMNEVKKHVVHSFQMVQESSLVRQEMKVAILQHHERFDGSGYPRGLKGQEIIEFAQIISVADAYHAMTSERPYRQKENSFKVIELMKEDEFGKFDVKIIQVLHDLINKLSIGVRVKLTTDEIAEVIYLHRDFPLRPIVKVLNSGAHIDLSANRKITIEKMF</sequence>
<dbReference type="CDD" id="cd00077">
    <property type="entry name" value="HDc"/>
    <property type="match status" value="1"/>
</dbReference>
<feature type="domain" description="HD-GYP" evidence="1">
    <location>
        <begin position="134"/>
        <end position="330"/>
    </location>
</feature>
<name>F9DV55_9BACL</name>
<dbReference type="InterPro" id="IPR003607">
    <property type="entry name" value="HD/PDEase_dom"/>
</dbReference>
<dbReference type="EMBL" id="AFPZ01000084">
    <property type="protein sequence ID" value="EGQ23376.1"/>
    <property type="molecule type" value="Genomic_DNA"/>
</dbReference>
<evidence type="ECO:0000259" key="1">
    <source>
        <dbReference type="PROSITE" id="PS51832"/>
    </source>
</evidence>
<dbReference type="STRING" id="759851.SAMN04244570_0268"/>
<organism evidence="2 3">
    <name type="scientific">Sporosarcina newyorkensis 2681</name>
    <dbReference type="NCBI Taxonomy" id="1027292"/>
    <lineage>
        <taxon>Bacteria</taxon>
        <taxon>Bacillati</taxon>
        <taxon>Bacillota</taxon>
        <taxon>Bacilli</taxon>
        <taxon>Bacillales</taxon>
        <taxon>Caryophanaceae</taxon>
        <taxon>Sporosarcina</taxon>
    </lineage>
</organism>
<proteinExistence type="predicted"/>
<evidence type="ECO:0000313" key="2">
    <source>
        <dbReference type="EMBL" id="EGQ23376.1"/>
    </source>
</evidence>
<reference evidence="2 3" key="1">
    <citation type="submission" date="2011-04" db="EMBL/GenBank/DDBJ databases">
        <authorList>
            <person name="Muzny D."/>
            <person name="Qin X."/>
            <person name="Deng J."/>
            <person name="Jiang H."/>
            <person name="Liu Y."/>
            <person name="Qu J."/>
            <person name="Song X.-Z."/>
            <person name="Zhang L."/>
            <person name="Thornton R."/>
            <person name="Coyle M."/>
            <person name="Francisco L."/>
            <person name="Jackson L."/>
            <person name="Javaid M."/>
            <person name="Korchina V."/>
            <person name="Kovar C."/>
            <person name="Mata R."/>
            <person name="Mathew T."/>
            <person name="Ngo R."/>
            <person name="Nguyen L."/>
            <person name="Nguyen N."/>
            <person name="Okwuonu G."/>
            <person name="Ongeri F."/>
            <person name="Pham C."/>
            <person name="Simmons D."/>
            <person name="Wilczek-Boney K."/>
            <person name="Hale W."/>
            <person name="Jakkamsetti A."/>
            <person name="Pham P."/>
            <person name="Ruth R."/>
            <person name="San Lucas F."/>
            <person name="Warren J."/>
            <person name="Zhang J."/>
            <person name="Zhao Z."/>
            <person name="Zhou C."/>
            <person name="Zhu D."/>
            <person name="Lee S."/>
            <person name="Bess C."/>
            <person name="Blankenburg K."/>
            <person name="Forbes L."/>
            <person name="Fu Q."/>
            <person name="Gubbala S."/>
            <person name="Hirani K."/>
            <person name="Jayaseelan J.C."/>
            <person name="Lara F."/>
            <person name="Munidasa M."/>
            <person name="Palculict T."/>
            <person name="Patil S."/>
            <person name="Pu L.-L."/>
            <person name="Saada N."/>
            <person name="Tang L."/>
            <person name="Weissenberger G."/>
            <person name="Zhu Y."/>
            <person name="Hemphill L."/>
            <person name="Shang Y."/>
            <person name="Youmans B."/>
            <person name="Ayvaz T."/>
            <person name="Ross M."/>
            <person name="Santibanez J."/>
            <person name="Aqrawi P."/>
            <person name="Gross S."/>
            <person name="Joshi V."/>
            <person name="Fowler G."/>
            <person name="Nazareth L."/>
            <person name="Reid J."/>
            <person name="Worley K."/>
            <person name="Petrosino J."/>
            <person name="Highlander S."/>
            <person name="Gibbs R."/>
        </authorList>
    </citation>
    <scope>NUCLEOTIDE SEQUENCE [LARGE SCALE GENOMIC DNA]</scope>
    <source>
        <strain evidence="2 3">2681</strain>
    </source>
</reference>
<dbReference type="PANTHER" id="PTHR43155:SF2">
    <property type="entry name" value="CYCLIC DI-GMP PHOSPHODIESTERASE PA4108"/>
    <property type="match status" value="1"/>
</dbReference>
<dbReference type="OrthoDB" id="9759601at2"/>
<dbReference type="PANTHER" id="PTHR43155">
    <property type="entry name" value="CYCLIC DI-GMP PHOSPHODIESTERASE PA4108-RELATED"/>
    <property type="match status" value="1"/>
</dbReference>
<dbReference type="SUPFAM" id="SSF109604">
    <property type="entry name" value="HD-domain/PDEase-like"/>
    <property type="match status" value="1"/>
</dbReference>
<dbReference type="eggNOG" id="COG2206">
    <property type="taxonomic scope" value="Bacteria"/>
</dbReference>
<comment type="caution">
    <text evidence="2">The sequence shown here is derived from an EMBL/GenBank/DDBJ whole genome shotgun (WGS) entry which is preliminary data.</text>
</comment>
<dbReference type="RefSeq" id="WP_009499375.1">
    <property type="nucleotide sequence ID" value="NZ_GL982999.1"/>
</dbReference>
<dbReference type="InterPro" id="IPR037522">
    <property type="entry name" value="HD_GYP_dom"/>
</dbReference>
<dbReference type="Proteomes" id="UP000005316">
    <property type="component" value="Unassembled WGS sequence"/>
</dbReference>
<dbReference type="Pfam" id="PF13487">
    <property type="entry name" value="HD_5"/>
    <property type="match status" value="1"/>
</dbReference>
<evidence type="ECO:0000313" key="3">
    <source>
        <dbReference type="Proteomes" id="UP000005316"/>
    </source>
</evidence>
<dbReference type="PROSITE" id="PS51832">
    <property type="entry name" value="HD_GYP"/>
    <property type="match status" value="1"/>
</dbReference>